<protein>
    <submittedName>
        <fullName evidence="2">Uncharacterized protein</fullName>
    </submittedName>
</protein>
<dbReference type="GeneID" id="39602450"/>
<organism evidence="2 3">
    <name type="scientific">Byssochlamys spectabilis</name>
    <name type="common">Paecilomyces variotii</name>
    <dbReference type="NCBI Taxonomy" id="264951"/>
    <lineage>
        <taxon>Eukaryota</taxon>
        <taxon>Fungi</taxon>
        <taxon>Dikarya</taxon>
        <taxon>Ascomycota</taxon>
        <taxon>Pezizomycotina</taxon>
        <taxon>Eurotiomycetes</taxon>
        <taxon>Eurotiomycetidae</taxon>
        <taxon>Eurotiales</taxon>
        <taxon>Thermoascaceae</taxon>
        <taxon>Paecilomyces</taxon>
    </lineage>
</organism>
<dbReference type="AlphaFoldDB" id="A0A443HJY0"/>
<dbReference type="VEuPathDB" id="FungiDB:C8Q69DRAFT_510265"/>
<dbReference type="STRING" id="264951.A0A443HJY0"/>
<feature type="region of interest" description="Disordered" evidence="1">
    <location>
        <begin position="1"/>
        <end position="49"/>
    </location>
</feature>
<name>A0A443HJY0_BYSSP</name>
<evidence type="ECO:0000256" key="1">
    <source>
        <dbReference type="SAM" id="MobiDB-lite"/>
    </source>
</evidence>
<dbReference type="EMBL" id="RCNU01000014">
    <property type="protein sequence ID" value="RWQ92140.1"/>
    <property type="molecule type" value="Genomic_DNA"/>
</dbReference>
<feature type="compositionally biased region" description="Low complexity" evidence="1">
    <location>
        <begin position="33"/>
        <end position="48"/>
    </location>
</feature>
<dbReference type="Proteomes" id="UP000283841">
    <property type="component" value="Unassembled WGS sequence"/>
</dbReference>
<evidence type="ECO:0000313" key="2">
    <source>
        <dbReference type="EMBL" id="RWQ92140.1"/>
    </source>
</evidence>
<proteinExistence type="predicted"/>
<evidence type="ECO:0000313" key="3">
    <source>
        <dbReference type="Proteomes" id="UP000283841"/>
    </source>
</evidence>
<accession>A0A443HJY0</accession>
<gene>
    <name evidence="2" type="ORF">C8Q69DRAFT_510265</name>
</gene>
<keyword evidence="3" id="KW-1185">Reference proteome</keyword>
<dbReference type="RefSeq" id="XP_028481785.1">
    <property type="nucleotide sequence ID" value="XM_028633173.1"/>
</dbReference>
<reference evidence="2 3" key="1">
    <citation type="journal article" date="2018" name="Front. Microbiol.">
        <title>Genomic and genetic insights into a cosmopolitan fungus, Paecilomyces variotii (Eurotiales).</title>
        <authorList>
            <person name="Urquhart A.S."/>
            <person name="Mondo S.J."/>
            <person name="Makela M.R."/>
            <person name="Hane J.K."/>
            <person name="Wiebenga A."/>
            <person name="He G."/>
            <person name="Mihaltcheva S."/>
            <person name="Pangilinan J."/>
            <person name="Lipzen A."/>
            <person name="Barry K."/>
            <person name="de Vries R.P."/>
            <person name="Grigoriev I.V."/>
            <person name="Idnurm A."/>
        </authorList>
    </citation>
    <scope>NUCLEOTIDE SEQUENCE [LARGE SCALE GENOMIC DNA]</scope>
    <source>
        <strain evidence="2 3">CBS 101075</strain>
    </source>
</reference>
<comment type="caution">
    <text evidence="2">The sequence shown here is derived from an EMBL/GenBank/DDBJ whole genome shotgun (WGS) entry which is preliminary data.</text>
</comment>
<sequence length="511" mass="57063">MTGPADIEEGLIVTPRACKSEKSPGSSKRKVTPSSELSSPSKSFILSPRGAFPSERTVLRLGDSPLFEPSKRLFPSGEALINERSPLKTTHAHPESPESSLPEIQIPPSRHLILPFNLRQNRKAFATKDSGLLLHLFPDTKAVNFDGYFLVFWLGTLPPKPWPVTIAGVQPYFTIDPNDDGPIPPIKRPSKSRLRVSAEINAVNLPPTRIDDAFELVFDFFAKSETSITEVQYWNNFFVIVLENEDTDLAEVPSAIGRCNCFYLFEKEMGRPKLNEFPARRIRDPTGDVVDDSEYDILRPGVMLSSARHDTTHVEYRTTSGVLVEDCLGERYMTVASHGFPNGDKVFHPCSTGKEVGQIIMEISHTDVALVKLHDKVHFVNETFESPLDGATPTQLKEFIPADETQIGSKIYMNSPLLGYSEGTCGPHSRIRVPSDDPYEPKFVWVKARWLYMGQGSVDYLEDGICGSVIWNDDGNVIGFFRYAARSGHYLDWCFTVASDNVIERGYKIAG</sequence>